<dbReference type="GeneID" id="30197523"/>
<dbReference type="AlphaFoldDB" id="A0A1E3H9U3"/>
<protein>
    <recommendedName>
        <fullName evidence="4">Myb/SANT-like domain-containing protein</fullName>
    </recommendedName>
</protein>
<feature type="compositionally biased region" description="Polar residues" evidence="1">
    <location>
        <begin position="72"/>
        <end position="90"/>
    </location>
</feature>
<feature type="region of interest" description="Disordered" evidence="1">
    <location>
        <begin position="21"/>
        <end position="114"/>
    </location>
</feature>
<feature type="compositionally biased region" description="Polar residues" evidence="1">
    <location>
        <begin position="21"/>
        <end position="36"/>
    </location>
</feature>
<accession>A0A1E3H9U3</accession>
<dbReference type="EMBL" id="AWGH01000075">
    <property type="protein sequence ID" value="ODN73083.1"/>
    <property type="molecule type" value="Genomic_DNA"/>
</dbReference>
<reference evidence="2 3" key="1">
    <citation type="submission" date="2016-06" db="EMBL/GenBank/DDBJ databases">
        <title>Evolution of pathogenesis and genome organization in the Tremellales.</title>
        <authorList>
            <person name="Cuomo C."/>
            <person name="Litvintseva A."/>
            <person name="Heitman J."/>
            <person name="Chen Y."/>
            <person name="Sun S."/>
            <person name="Springer D."/>
            <person name="Dromer F."/>
            <person name="Young S."/>
            <person name="Zeng Q."/>
            <person name="Chapman S."/>
            <person name="Gujja S."/>
            <person name="Saif S."/>
            <person name="Birren B."/>
        </authorList>
    </citation>
    <scope>NUCLEOTIDE SEQUENCE [LARGE SCALE GENOMIC DNA]</scope>
    <source>
        <strain evidence="2 3">CBS 7118</strain>
    </source>
</reference>
<feature type="compositionally biased region" description="Polar residues" evidence="1">
    <location>
        <begin position="246"/>
        <end position="257"/>
    </location>
</feature>
<dbReference type="Proteomes" id="UP000094819">
    <property type="component" value="Unassembled WGS sequence"/>
</dbReference>
<organism evidence="2 3">
    <name type="scientific">Cryptococcus wingfieldii CBS 7118</name>
    <dbReference type="NCBI Taxonomy" id="1295528"/>
    <lineage>
        <taxon>Eukaryota</taxon>
        <taxon>Fungi</taxon>
        <taxon>Dikarya</taxon>
        <taxon>Basidiomycota</taxon>
        <taxon>Agaricomycotina</taxon>
        <taxon>Tremellomycetes</taxon>
        <taxon>Tremellales</taxon>
        <taxon>Cryptococcaceae</taxon>
        <taxon>Cryptococcus</taxon>
    </lineage>
</organism>
<feature type="compositionally biased region" description="Acidic residues" evidence="1">
    <location>
        <begin position="278"/>
        <end position="292"/>
    </location>
</feature>
<comment type="caution">
    <text evidence="2">The sequence shown here is derived from an EMBL/GenBank/DDBJ whole genome shotgun (WGS) entry which is preliminary data.</text>
</comment>
<keyword evidence="3" id="KW-1185">Reference proteome</keyword>
<feature type="compositionally biased region" description="Low complexity" evidence="1">
    <location>
        <begin position="61"/>
        <end position="71"/>
    </location>
</feature>
<dbReference type="RefSeq" id="XP_019027740.1">
    <property type="nucleotide sequence ID" value="XM_019180278.1"/>
</dbReference>
<gene>
    <name evidence="2" type="ORF">L198_08313</name>
</gene>
<evidence type="ECO:0008006" key="4">
    <source>
        <dbReference type="Google" id="ProtNLM"/>
    </source>
</evidence>
<feature type="compositionally biased region" description="Acidic residues" evidence="1">
    <location>
        <begin position="258"/>
        <end position="268"/>
    </location>
</feature>
<evidence type="ECO:0000313" key="2">
    <source>
        <dbReference type="EMBL" id="ODN73083.1"/>
    </source>
</evidence>
<name>A0A1E3H9U3_9TREE</name>
<evidence type="ECO:0000313" key="3">
    <source>
        <dbReference type="Proteomes" id="UP000094819"/>
    </source>
</evidence>
<feature type="region of interest" description="Disordered" evidence="1">
    <location>
        <begin position="233"/>
        <end position="327"/>
    </location>
</feature>
<sequence length="421" mass="46741">MSDSFQNNNFHNSMMPFAHSDFTQHQSPASPGTLSYGQLFEFNPRSPTPAASPYGQPFTLSSGTSNCASSSNPLKRQISSASLEPSTPVATGSRKKAKAGPVKEKPVGKKPKIKASAELDVDAIGSSRSNKRWSNEELQVLLEFLRDKKKESTSEGAFKSEVMTKATREVNDWRKTKDLDPRLKRAISETYSKLCTDFRLLVQLREGKGSSGWGWDHDKNIFDIAPPVKEEYLKSHPKHARPSAVEESTQENLSDIGSEQDEDAEGEEVERSSVLAPDSDDEGEQDSDDGEVIEVVPPAKQKRHSAVATPRKEAPSRASKLSGPEAMQQHGQNLQFGLDRLATSLMNDVDRASRNELSSLLEDVNSSQLFSPDSEDDIYEMLCSQPRVCDFVMALKPKDRRMRFLQNHLNKQRGGLSQLLE</sequence>
<proteinExistence type="predicted"/>
<evidence type="ECO:0000256" key="1">
    <source>
        <dbReference type="SAM" id="MobiDB-lite"/>
    </source>
</evidence>